<dbReference type="HOGENOM" id="CLU_096795_0_0_7"/>
<dbReference type="OrthoDB" id="281808at2"/>
<name>M1NIV1_DESSD</name>
<keyword evidence="3" id="KW-1185">Reference proteome</keyword>
<dbReference type="eggNOG" id="COG0456">
    <property type="taxonomic scope" value="Bacteria"/>
</dbReference>
<proteinExistence type="predicted"/>
<dbReference type="AlphaFoldDB" id="M1NIV1"/>
<dbReference type="GO" id="GO:0016747">
    <property type="term" value="F:acyltransferase activity, transferring groups other than amino-acyl groups"/>
    <property type="evidence" value="ECO:0007669"/>
    <property type="project" value="InterPro"/>
</dbReference>
<dbReference type="KEGG" id="dsf:UWK_02939"/>
<reference evidence="3" key="1">
    <citation type="journal article" date="2013" name="Stand. Genomic Sci.">
        <title>Complete genome sequence of Desulfocapsa sulfexigens, a marine deltaproteobacterium specialized in disproportionating inorganic sulfur compounds.</title>
        <authorList>
            <person name="Finster K.W."/>
            <person name="Kjeldsen K.U."/>
            <person name="Kube M."/>
            <person name="Reinhardt R."/>
            <person name="Mussmann M."/>
            <person name="Amann R."/>
            <person name="Schreiber L."/>
        </authorList>
    </citation>
    <scope>NUCLEOTIDE SEQUENCE [LARGE SCALE GENOMIC DNA]</scope>
    <source>
        <strain evidence="3">DSM 10523 / SB164P1</strain>
    </source>
</reference>
<dbReference type="PANTHER" id="PTHR43617">
    <property type="entry name" value="L-AMINO ACID N-ACETYLTRANSFERASE"/>
    <property type="match status" value="1"/>
</dbReference>
<accession>M1NIV1</accession>
<sequence length="155" mass="17554">MNEPDIQIEIASKNDANEILEIQKSAFLGQAAIYNNYELPPLTQSLESIENEFGEKTFLKVVINGQIIGAVRFKQKEGIVTIDRIVVKPEYQNKGIGTLLLKQIEKIATNPKSYQLFTGNKSSRNIHLYEKSGYKVIKKETTNQGIELLKMEKLP</sequence>
<dbReference type="InterPro" id="IPR016181">
    <property type="entry name" value="Acyl_CoA_acyltransferase"/>
</dbReference>
<keyword evidence="2" id="KW-0808">Transferase</keyword>
<dbReference type="Proteomes" id="UP000011721">
    <property type="component" value="Chromosome"/>
</dbReference>
<dbReference type="InterPro" id="IPR050276">
    <property type="entry name" value="MshD_Acetyltransferase"/>
</dbReference>
<dbReference type="InterPro" id="IPR000182">
    <property type="entry name" value="GNAT_dom"/>
</dbReference>
<dbReference type="STRING" id="1167006.UWK_02939"/>
<dbReference type="RefSeq" id="WP_015405155.1">
    <property type="nucleotide sequence ID" value="NC_020304.1"/>
</dbReference>
<dbReference type="EMBL" id="CP003985">
    <property type="protein sequence ID" value="AGF79469.1"/>
    <property type="molecule type" value="Genomic_DNA"/>
</dbReference>
<dbReference type="Pfam" id="PF13673">
    <property type="entry name" value="Acetyltransf_10"/>
    <property type="match status" value="1"/>
</dbReference>
<dbReference type="Gene3D" id="3.40.630.30">
    <property type="match status" value="1"/>
</dbReference>
<feature type="domain" description="N-acetyltransferase" evidence="1">
    <location>
        <begin position="6"/>
        <end position="155"/>
    </location>
</feature>
<dbReference type="CDD" id="cd04301">
    <property type="entry name" value="NAT_SF"/>
    <property type="match status" value="1"/>
</dbReference>
<protein>
    <submittedName>
        <fullName evidence="2">Acetyltransferase, N-acetylglutamate synthase</fullName>
    </submittedName>
</protein>
<dbReference type="PROSITE" id="PS51186">
    <property type="entry name" value="GNAT"/>
    <property type="match status" value="1"/>
</dbReference>
<organism evidence="2 3">
    <name type="scientific">Desulfocapsa sulfexigens (strain DSM 10523 / SB164P1)</name>
    <dbReference type="NCBI Taxonomy" id="1167006"/>
    <lineage>
        <taxon>Bacteria</taxon>
        <taxon>Pseudomonadati</taxon>
        <taxon>Thermodesulfobacteriota</taxon>
        <taxon>Desulfobulbia</taxon>
        <taxon>Desulfobulbales</taxon>
        <taxon>Desulfocapsaceae</taxon>
        <taxon>Desulfocapsa</taxon>
    </lineage>
</organism>
<evidence type="ECO:0000313" key="2">
    <source>
        <dbReference type="EMBL" id="AGF79469.1"/>
    </source>
</evidence>
<evidence type="ECO:0000259" key="1">
    <source>
        <dbReference type="PROSITE" id="PS51186"/>
    </source>
</evidence>
<dbReference type="SUPFAM" id="SSF55729">
    <property type="entry name" value="Acyl-CoA N-acyltransferases (Nat)"/>
    <property type="match status" value="1"/>
</dbReference>
<evidence type="ECO:0000313" key="3">
    <source>
        <dbReference type="Proteomes" id="UP000011721"/>
    </source>
</evidence>
<gene>
    <name evidence="2" type="ordered locus">UWK_02939</name>
</gene>